<evidence type="ECO:0000313" key="3">
    <source>
        <dbReference type="Proteomes" id="UP000236728"/>
    </source>
</evidence>
<keyword evidence="1" id="KW-1133">Transmembrane helix</keyword>
<organism evidence="2 3">
    <name type="scientific">Bryocella elongata</name>
    <dbReference type="NCBI Taxonomy" id="863522"/>
    <lineage>
        <taxon>Bacteria</taxon>
        <taxon>Pseudomonadati</taxon>
        <taxon>Acidobacteriota</taxon>
        <taxon>Terriglobia</taxon>
        <taxon>Terriglobales</taxon>
        <taxon>Acidobacteriaceae</taxon>
        <taxon>Bryocella</taxon>
    </lineage>
</organism>
<feature type="transmembrane region" description="Helical" evidence="1">
    <location>
        <begin position="49"/>
        <end position="69"/>
    </location>
</feature>
<accession>A0A1H5ZF51</accession>
<sequence>MWQPVIQVRDAGSVTARKVVDWMAERTRSEVKRTQVLRPMVDPGPARPITYVFVALLTASFLAVGLSMVRHHFLTCEGTNYYSEYVSTPWHFEASISPFH</sequence>
<gene>
    <name evidence="2" type="ORF">SAMN05421819_2630</name>
</gene>
<keyword evidence="1" id="KW-0472">Membrane</keyword>
<protein>
    <submittedName>
        <fullName evidence="2">Uncharacterized protein</fullName>
    </submittedName>
</protein>
<name>A0A1H5ZF51_9BACT</name>
<evidence type="ECO:0000256" key="1">
    <source>
        <dbReference type="SAM" id="Phobius"/>
    </source>
</evidence>
<dbReference type="EMBL" id="FNVA01000004">
    <property type="protein sequence ID" value="SEG35123.1"/>
    <property type="molecule type" value="Genomic_DNA"/>
</dbReference>
<proteinExistence type="predicted"/>
<reference evidence="2 3" key="1">
    <citation type="submission" date="2016-10" db="EMBL/GenBank/DDBJ databases">
        <authorList>
            <person name="de Groot N.N."/>
        </authorList>
    </citation>
    <scope>NUCLEOTIDE SEQUENCE [LARGE SCALE GENOMIC DNA]</scope>
    <source>
        <strain evidence="2 3">DSM 22489</strain>
    </source>
</reference>
<keyword evidence="1" id="KW-0812">Transmembrane</keyword>
<keyword evidence="3" id="KW-1185">Reference proteome</keyword>
<evidence type="ECO:0000313" key="2">
    <source>
        <dbReference type="EMBL" id="SEG35123.1"/>
    </source>
</evidence>
<dbReference type="Proteomes" id="UP000236728">
    <property type="component" value="Unassembled WGS sequence"/>
</dbReference>
<dbReference type="AlphaFoldDB" id="A0A1H5ZF51"/>